<dbReference type="Pfam" id="PF13568">
    <property type="entry name" value="OMP_b-brl_2"/>
    <property type="match status" value="1"/>
</dbReference>
<accession>A0A364XYC8</accession>
<feature type="domain" description="Outer membrane protein beta-barrel" evidence="1">
    <location>
        <begin position="30"/>
        <end position="191"/>
    </location>
</feature>
<evidence type="ECO:0000259" key="1">
    <source>
        <dbReference type="Pfam" id="PF13568"/>
    </source>
</evidence>
<evidence type="ECO:0000313" key="3">
    <source>
        <dbReference type="Proteomes" id="UP000251889"/>
    </source>
</evidence>
<gene>
    <name evidence="2" type="ORF">DQQ10_22565</name>
</gene>
<dbReference type="Proteomes" id="UP000251889">
    <property type="component" value="Unassembled WGS sequence"/>
</dbReference>
<reference evidence="2 3" key="1">
    <citation type="submission" date="2018-06" db="EMBL/GenBank/DDBJ databases">
        <title>Chryseolinea flavus sp. nov., a member of the phylum Bacteroidetes isolated from soil.</title>
        <authorList>
            <person name="Li Y."/>
            <person name="Wang J."/>
        </authorList>
    </citation>
    <scope>NUCLEOTIDE SEQUENCE [LARGE SCALE GENOMIC DNA]</scope>
    <source>
        <strain evidence="2 3">SDU1-6</strain>
    </source>
</reference>
<evidence type="ECO:0000313" key="2">
    <source>
        <dbReference type="EMBL" id="RAV98802.1"/>
    </source>
</evidence>
<proteinExistence type="predicted"/>
<dbReference type="InterPro" id="IPR025665">
    <property type="entry name" value="Beta-barrel_OMP_2"/>
</dbReference>
<sequence>MKNKIFWMTIVIMMSTISLTVAQLKRVDVFVGPGLMSIRSEIPIDLYDPKIGIGGGISASYGISDDLSLNAQLLYERKGAQEKVAFRDNNNISLGEGTIYTRLNSISIPVTLGYEFGGSVRMQVAGGFFVSSLITQKTVTKNGHGESFNGDGNPNFKSFDFGATIVYTLYIPVSDKCDIRIGLQDNFGLKDLSKGNWSFRTNALNLFVGTSFKF</sequence>
<organism evidence="2 3">
    <name type="scientific">Pseudochryseolinea flava</name>
    <dbReference type="NCBI Taxonomy" id="2059302"/>
    <lineage>
        <taxon>Bacteria</taxon>
        <taxon>Pseudomonadati</taxon>
        <taxon>Bacteroidota</taxon>
        <taxon>Cytophagia</taxon>
        <taxon>Cytophagales</taxon>
        <taxon>Fulvivirgaceae</taxon>
        <taxon>Pseudochryseolinea</taxon>
    </lineage>
</organism>
<dbReference type="OrthoDB" id="893738at2"/>
<keyword evidence="3" id="KW-1185">Reference proteome</keyword>
<dbReference type="RefSeq" id="WP_112749199.1">
    <property type="nucleotide sequence ID" value="NZ_QMFY01000015.1"/>
</dbReference>
<comment type="caution">
    <text evidence="2">The sequence shown here is derived from an EMBL/GenBank/DDBJ whole genome shotgun (WGS) entry which is preliminary data.</text>
</comment>
<name>A0A364XYC8_9BACT</name>
<protein>
    <recommendedName>
        <fullName evidence="1">Outer membrane protein beta-barrel domain-containing protein</fullName>
    </recommendedName>
</protein>
<dbReference type="AlphaFoldDB" id="A0A364XYC8"/>
<dbReference type="EMBL" id="QMFY01000015">
    <property type="protein sequence ID" value="RAV98802.1"/>
    <property type="molecule type" value="Genomic_DNA"/>
</dbReference>